<proteinExistence type="predicted"/>
<keyword evidence="2" id="KW-1185">Reference proteome</keyword>
<sequence>MRNNVLYKKNYDPMRQQWLLVVPKQLRRDVLKSLHDAPTSGHLGLPKRMTEYGGSTVGQDYMGAYADMCRIAENVKDENLHLNFHQDNSILLNTLIYHLIKSE</sequence>
<dbReference type="EMBL" id="BGPR01004060">
    <property type="protein sequence ID" value="GBM95472.1"/>
    <property type="molecule type" value="Genomic_DNA"/>
</dbReference>
<protein>
    <submittedName>
        <fullName evidence="1">Uncharacterized protein</fullName>
    </submittedName>
</protein>
<reference evidence="1 2" key="1">
    <citation type="journal article" date="2019" name="Sci. Rep.">
        <title>Orb-weaving spider Araneus ventricosus genome elucidates the spidroin gene catalogue.</title>
        <authorList>
            <person name="Kono N."/>
            <person name="Nakamura H."/>
            <person name="Ohtoshi R."/>
            <person name="Moran D.A.P."/>
            <person name="Shinohara A."/>
            <person name="Yoshida Y."/>
            <person name="Fujiwara M."/>
            <person name="Mori M."/>
            <person name="Tomita M."/>
            <person name="Arakawa K."/>
        </authorList>
    </citation>
    <scope>NUCLEOTIDE SEQUENCE [LARGE SCALE GENOMIC DNA]</scope>
</reference>
<dbReference type="Proteomes" id="UP000499080">
    <property type="component" value="Unassembled WGS sequence"/>
</dbReference>
<organism evidence="1 2">
    <name type="scientific">Araneus ventricosus</name>
    <name type="common">Orbweaver spider</name>
    <name type="synonym">Epeira ventricosa</name>
    <dbReference type="NCBI Taxonomy" id="182803"/>
    <lineage>
        <taxon>Eukaryota</taxon>
        <taxon>Metazoa</taxon>
        <taxon>Ecdysozoa</taxon>
        <taxon>Arthropoda</taxon>
        <taxon>Chelicerata</taxon>
        <taxon>Arachnida</taxon>
        <taxon>Araneae</taxon>
        <taxon>Araneomorphae</taxon>
        <taxon>Entelegynae</taxon>
        <taxon>Araneoidea</taxon>
        <taxon>Araneidae</taxon>
        <taxon>Araneus</taxon>
    </lineage>
</organism>
<name>A0A4Y2K249_ARAVE</name>
<evidence type="ECO:0000313" key="1">
    <source>
        <dbReference type="EMBL" id="GBM95472.1"/>
    </source>
</evidence>
<accession>A0A4Y2K249</accession>
<dbReference type="AlphaFoldDB" id="A0A4Y2K249"/>
<comment type="caution">
    <text evidence="1">The sequence shown here is derived from an EMBL/GenBank/DDBJ whole genome shotgun (WGS) entry which is preliminary data.</text>
</comment>
<dbReference type="Gene3D" id="1.10.340.70">
    <property type="match status" value="1"/>
</dbReference>
<dbReference type="OrthoDB" id="6764844at2759"/>
<evidence type="ECO:0000313" key="2">
    <source>
        <dbReference type="Proteomes" id="UP000499080"/>
    </source>
</evidence>
<gene>
    <name evidence="1" type="ORF">AVEN_213840_1</name>
</gene>